<evidence type="ECO:0000256" key="1">
    <source>
        <dbReference type="SAM" id="MobiDB-lite"/>
    </source>
</evidence>
<dbReference type="EMBL" id="JAFCMP010000110">
    <property type="protein sequence ID" value="KAG5186575.1"/>
    <property type="molecule type" value="Genomic_DNA"/>
</dbReference>
<evidence type="ECO:0000313" key="3">
    <source>
        <dbReference type="Proteomes" id="UP000664859"/>
    </source>
</evidence>
<proteinExistence type="predicted"/>
<feature type="region of interest" description="Disordered" evidence="1">
    <location>
        <begin position="240"/>
        <end position="288"/>
    </location>
</feature>
<dbReference type="AlphaFoldDB" id="A0A835Z7W6"/>
<name>A0A835Z7W6_9STRA</name>
<gene>
    <name evidence="2" type="ORF">JKP88DRAFT_254507</name>
</gene>
<sequence length="386" mass="43519">MRNKRQHDHASAVSMPVALRADAIHKDVNELKMSDVLDPKMASATDTPCVCPCCKKKVIPCVPTIRRPYFRHEAGSTCAGMRDKVSGSTSLGESLQHIIAKTLVAMRVGEFVVKCDCVRCDGLMHCHRFEEGSARAEHHIHIDESLYIIDVMIRDEHGVDIAIEIKHSHRVPLSKMEALASIGMHVIEVHAKEVIEFFLDGESEESTCEGRVRESWHTYCTTCYWARRRRASAALEKAQRKASEEAAAHAAEMKAADAREKAQAVEKEEREKAQRRASQEAAAHAAEMKAADAREKAQAMEKEEREKAEALEKRYRDRVAAKMDQKLAKLHKEERAREKRKAKQQAERAEIKRQNSEFLLSKYGPLEGGTGKNDKQGLFALRSDAR</sequence>
<evidence type="ECO:0000313" key="2">
    <source>
        <dbReference type="EMBL" id="KAG5186575.1"/>
    </source>
</evidence>
<accession>A0A835Z7W6</accession>
<feature type="region of interest" description="Disordered" evidence="1">
    <location>
        <begin position="329"/>
        <end position="386"/>
    </location>
</feature>
<reference evidence="2" key="1">
    <citation type="submission" date="2021-02" db="EMBL/GenBank/DDBJ databases">
        <title>First Annotated Genome of the Yellow-green Alga Tribonema minus.</title>
        <authorList>
            <person name="Mahan K.M."/>
        </authorList>
    </citation>
    <scope>NUCLEOTIDE SEQUENCE</scope>
    <source>
        <strain evidence="2">UTEX B ZZ1240</strain>
    </source>
</reference>
<organism evidence="2 3">
    <name type="scientific">Tribonema minus</name>
    <dbReference type="NCBI Taxonomy" id="303371"/>
    <lineage>
        <taxon>Eukaryota</taxon>
        <taxon>Sar</taxon>
        <taxon>Stramenopiles</taxon>
        <taxon>Ochrophyta</taxon>
        <taxon>PX clade</taxon>
        <taxon>Xanthophyceae</taxon>
        <taxon>Tribonematales</taxon>
        <taxon>Tribonemataceae</taxon>
        <taxon>Tribonema</taxon>
    </lineage>
</organism>
<feature type="compositionally biased region" description="Basic and acidic residues" evidence="1">
    <location>
        <begin position="344"/>
        <end position="355"/>
    </location>
</feature>
<protein>
    <submittedName>
        <fullName evidence="2">Uncharacterized protein</fullName>
    </submittedName>
</protein>
<keyword evidence="3" id="KW-1185">Reference proteome</keyword>
<comment type="caution">
    <text evidence="2">The sequence shown here is derived from an EMBL/GenBank/DDBJ whole genome shotgun (WGS) entry which is preliminary data.</text>
</comment>
<feature type="compositionally biased region" description="Basic and acidic residues" evidence="1">
    <location>
        <begin position="240"/>
        <end position="278"/>
    </location>
</feature>
<dbReference type="Proteomes" id="UP000664859">
    <property type="component" value="Unassembled WGS sequence"/>
</dbReference>